<dbReference type="Gene3D" id="3.40.50.1820">
    <property type="entry name" value="alpha/beta hydrolase"/>
    <property type="match status" value="1"/>
</dbReference>
<dbReference type="RefSeq" id="WP_231329556.1">
    <property type="nucleotide sequence ID" value="NZ_CP059572.1"/>
</dbReference>
<dbReference type="EMBL" id="CP059572">
    <property type="protein sequence ID" value="QXJ23877.1"/>
    <property type="molecule type" value="Genomic_DNA"/>
</dbReference>
<dbReference type="InterPro" id="IPR029058">
    <property type="entry name" value="AB_hydrolase_fold"/>
</dbReference>
<dbReference type="PANTHER" id="PTHR11487:SF0">
    <property type="entry name" value="S-ACYL FATTY ACID SYNTHASE THIOESTERASE, MEDIUM CHAIN"/>
    <property type="match status" value="1"/>
</dbReference>
<dbReference type="PANTHER" id="PTHR11487">
    <property type="entry name" value="THIOESTERASE"/>
    <property type="match status" value="1"/>
</dbReference>
<evidence type="ECO:0000259" key="3">
    <source>
        <dbReference type="SMART" id="SM00824"/>
    </source>
</evidence>
<dbReference type="SUPFAM" id="SSF53474">
    <property type="entry name" value="alpha/beta-Hydrolases"/>
    <property type="match status" value="1"/>
</dbReference>
<accession>A0ABX8R2F1</accession>
<evidence type="ECO:0000256" key="2">
    <source>
        <dbReference type="ARBA" id="ARBA00022801"/>
    </source>
</evidence>
<dbReference type="Pfam" id="PF00975">
    <property type="entry name" value="Thioesterase"/>
    <property type="match status" value="1"/>
</dbReference>
<organism evidence="4 5">
    <name type="scientific">Actinomadura graeca</name>
    <dbReference type="NCBI Taxonomy" id="2750812"/>
    <lineage>
        <taxon>Bacteria</taxon>
        <taxon>Bacillati</taxon>
        <taxon>Actinomycetota</taxon>
        <taxon>Actinomycetes</taxon>
        <taxon>Streptosporangiales</taxon>
        <taxon>Thermomonosporaceae</taxon>
        <taxon>Actinomadura</taxon>
    </lineage>
</organism>
<keyword evidence="5" id="KW-1185">Reference proteome</keyword>
<keyword evidence="2" id="KW-0378">Hydrolase</keyword>
<dbReference type="InterPro" id="IPR001031">
    <property type="entry name" value="Thioesterase"/>
</dbReference>
<evidence type="ECO:0000313" key="4">
    <source>
        <dbReference type="EMBL" id="QXJ23877.1"/>
    </source>
</evidence>
<reference evidence="4" key="1">
    <citation type="submission" date="2020-07" db="EMBL/GenBank/DDBJ databases">
        <authorList>
            <person name="Tarantini F.S."/>
            <person name="Hong K.W."/>
            <person name="Chan K.G."/>
        </authorList>
    </citation>
    <scope>NUCLEOTIDE SEQUENCE</scope>
    <source>
        <strain evidence="4">32-07</strain>
    </source>
</reference>
<proteinExistence type="inferred from homology"/>
<dbReference type="InterPro" id="IPR020802">
    <property type="entry name" value="TesA-like"/>
</dbReference>
<dbReference type="SMART" id="SM00824">
    <property type="entry name" value="PKS_TE"/>
    <property type="match status" value="1"/>
</dbReference>
<evidence type="ECO:0000256" key="1">
    <source>
        <dbReference type="ARBA" id="ARBA00007169"/>
    </source>
</evidence>
<sequence length="255" mass="27579">MSGAGDLWLRRYHPAPDARVRLACFPHAGGSASGYHGMSARLAPEVEVLAVQYPGRQDRRREQPVTDIAELAGQVVGALDGEPSDRPLALFGHSMGATVAYEVARLLEHRRGIRPHTLFVSGRRAPSRVRPENVHAADDDGVLAELERLSGTDARLLQDPELRELILPVVRADYGAIERYRRAPGPEPGCPVVVLVGDADPLTTVEEARAWADHSAAPVDVRVFPGGHFYLEDHLEAVVEVVAGRLAAPAPSGRE</sequence>
<protein>
    <submittedName>
        <fullName evidence="4">Thioesterase</fullName>
    </submittedName>
</protein>
<dbReference type="Proteomes" id="UP001049518">
    <property type="component" value="Chromosome"/>
</dbReference>
<name>A0ABX8R2F1_9ACTN</name>
<gene>
    <name evidence="4" type="ORF">AGRA3207_005092</name>
</gene>
<feature type="domain" description="Thioesterase TesA-like" evidence="3">
    <location>
        <begin position="23"/>
        <end position="246"/>
    </location>
</feature>
<comment type="similarity">
    <text evidence="1">Belongs to the thioesterase family.</text>
</comment>
<dbReference type="InterPro" id="IPR012223">
    <property type="entry name" value="TEII"/>
</dbReference>
<evidence type="ECO:0000313" key="5">
    <source>
        <dbReference type="Proteomes" id="UP001049518"/>
    </source>
</evidence>